<name>A0A4E0QQZ8_9GAMM</name>
<sequence length="124" mass="14870">MLEENIWRLRHTIVLKKLGKRKNGRLWLEFPNLKDSKCFFYPPKPRVRCIGRDLYIKLKCVRRKGSHWEIDIEGVNGQKVILIFDENYELIEIFGDAIKNGRQKVIQSKKPMEKLKEKLKEFVN</sequence>
<protein>
    <submittedName>
        <fullName evidence="1">Uncharacterized protein</fullName>
    </submittedName>
</protein>
<organism evidence="1 2">
    <name type="scientific">Candidatus Thiomargarita nelsonii</name>
    <dbReference type="NCBI Taxonomy" id="1003181"/>
    <lineage>
        <taxon>Bacteria</taxon>
        <taxon>Pseudomonadati</taxon>
        <taxon>Pseudomonadota</taxon>
        <taxon>Gammaproteobacteria</taxon>
        <taxon>Thiotrichales</taxon>
        <taxon>Thiotrichaceae</taxon>
        <taxon>Thiomargarita</taxon>
    </lineage>
</organism>
<keyword evidence="2" id="KW-1185">Reference proteome</keyword>
<dbReference type="EMBL" id="JSZA02000037">
    <property type="protein sequence ID" value="TGO03147.1"/>
    <property type="molecule type" value="Genomic_DNA"/>
</dbReference>
<accession>A0A4E0QQZ8</accession>
<evidence type="ECO:0000313" key="1">
    <source>
        <dbReference type="EMBL" id="TGO03147.1"/>
    </source>
</evidence>
<dbReference type="AlphaFoldDB" id="A0A4E0QQZ8"/>
<gene>
    <name evidence="1" type="ORF">PN36_12120</name>
</gene>
<dbReference type="Proteomes" id="UP000030428">
    <property type="component" value="Unassembled WGS sequence"/>
</dbReference>
<proteinExistence type="predicted"/>
<comment type="caution">
    <text evidence="1">The sequence shown here is derived from an EMBL/GenBank/DDBJ whole genome shotgun (WGS) entry which is preliminary data.</text>
</comment>
<evidence type="ECO:0000313" key="2">
    <source>
        <dbReference type="Proteomes" id="UP000030428"/>
    </source>
</evidence>
<reference evidence="1 2" key="1">
    <citation type="journal article" date="2016" name="Front. Microbiol.">
        <title>Single-Cell (Meta-)Genomics of a Dimorphic Candidatus Thiomargarita nelsonii Reveals Genomic Plasticity.</title>
        <authorList>
            <person name="Flood B.E."/>
            <person name="Fliss P."/>
            <person name="Jones D.S."/>
            <person name="Dick G.J."/>
            <person name="Jain S."/>
            <person name="Kaster A.K."/>
            <person name="Winkel M."/>
            <person name="Mussmann M."/>
            <person name="Bailey J."/>
        </authorList>
    </citation>
    <scope>NUCLEOTIDE SEQUENCE [LARGE SCALE GENOMIC DNA]</scope>
    <source>
        <strain evidence="1">Hydrate Ridge</strain>
    </source>
</reference>